<dbReference type="SUPFAM" id="SSF54427">
    <property type="entry name" value="NTF2-like"/>
    <property type="match status" value="1"/>
</dbReference>
<evidence type="ECO:0000259" key="1">
    <source>
        <dbReference type="Pfam" id="PF14534"/>
    </source>
</evidence>
<dbReference type="Pfam" id="PF14534">
    <property type="entry name" value="DUF4440"/>
    <property type="match status" value="1"/>
</dbReference>
<dbReference type="EMBL" id="CP022423">
    <property type="protein sequence ID" value="ASM78490.1"/>
    <property type="molecule type" value="Genomic_DNA"/>
</dbReference>
<accession>A0A221KI66</accession>
<dbReference type="KEGG" id="vff:VITFI_CDS2713"/>
<proteinExistence type="predicted"/>
<evidence type="ECO:0000313" key="3">
    <source>
        <dbReference type="Proteomes" id="UP000199729"/>
    </source>
</evidence>
<keyword evidence="3" id="KW-1185">Reference proteome</keyword>
<name>A0A221KI66_VITFI</name>
<organism evidence="2 3">
    <name type="scientific">Vitreoscilla filiformis</name>
    <dbReference type="NCBI Taxonomy" id="63"/>
    <lineage>
        <taxon>Bacteria</taxon>
        <taxon>Pseudomonadati</taxon>
        <taxon>Pseudomonadota</taxon>
        <taxon>Betaproteobacteria</taxon>
        <taxon>Neisseriales</taxon>
        <taxon>Neisseriaceae</taxon>
        <taxon>Vitreoscilla</taxon>
    </lineage>
</organism>
<protein>
    <recommendedName>
        <fullName evidence="1">DUF4440 domain-containing protein</fullName>
    </recommendedName>
</protein>
<reference evidence="2 3" key="1">
    <citation type="submission" date="2017-07" db="EMBL/GenBank/DDBJ databases">
        <title>Complete Genome Sequence of the cosmetic ferment Vitreoscilla filiformis (ATCC15551).</title>
        <authorList>
            <person name="Contreras S."/>
            <person name="Sagory-Zalkind P."/>
            <person name="Blanquart H."/>
            <person name="Iltis A."/>
            <person name="Morand S.C."/>
        </authorList>
    </citation>
    <scope>NUCLEOTIDE SEQUENCE [LARGE SCALE GENOMIC DNA]</scope>
    <source>
        <strain evidence="2 3">ATCC 15551</strain>
    </source>
</reference>
<dbReference type="AlphaFoldDB" id="A0A221KI66"/>
<sequence>MLALLSTLEPLIYAANAGADRAHFEALLAPDFWEVGGSGQVYDRAFVLDTLEERQRHPREEAWHTFDWHLRPVDERHVLLTYALQQPTRLSRRATLWRRTTDGWQMVYHQGTPVL</sequence>
<dbReference type="Gene3D" id="3.10.450.50">
    <property type="match status" value="1"/>
</dbReference>
<feature type="domain" description="DUF4440" evidence="1">
    <location>
        <begin position="14"/>
        <end position="106"/>
    </location>
</feature>
<gene>
    <name evidence="2" type="ORF">VITFI_CDS2713</name>
</gene>
<dbReference type="InterPro" id="IPR027843">
    <property type="entry name" value="DUF4440"/>
</dbReference>
<dbReference type="Proteomes" id="UP000199729">
    <property type="component" value="Chromosome"/>
</dbReference>
<dbReference type="InterPro" id="IPR032710">
    <property type="entry name" value="NTF2-like_dom_sf"/>
</dbReference>
<evidence type="ECO:0000313" key="2">
    <source>
        <dbReference type="EMBL" id="ASM78490.1"/>
    </source>
</evidence>